<evidence type="ECO:0000313" key="7">
    <source>
        <dbReference type="Proteomes" id="UP000249005"/>
    </source>
</evidence>
<evidence type="ECO:0000313" key="6">
    <source>
        <dbReference type="EMBL" id="SQI42705.1"/>
    </source>
</evidence>
<dbReference type="Gene3D" id="1.10.10.10">
    <property type="entry name" value="Winged helix-like DNA-binding domain superfamily/Winged helix DNA-binding domain"/>
    <property type="match status" value="1"/>
</dbReference>
<dbReference type="SUPFAM" id="SSF46785">
    <property type="entry name" value="Winged helix' DNA-binding domain"/>
    <property type="match status" value="1"/>
</dbReference>
<dbReference type="Pfam" id="PF00126">
    <property type="entry name" value="HTH_1"/>
    <property type="match status" value="1"/>
</dbReference>
<dbReference type="EMBL" id="LS483470">
    <property type="protein sequence ID" value="SQI42705.1"/>
    <property type="molecule type" value="Genomic_DNA"/>
</dbReference>
<dbReference type="GO" id="GO:0003700">
    <property type="term" value="F:DNA-binding transcription factor activity"/>
    <property type="evidence" value="ECO:0007669"/>
    <property type="project" value="InterPro"/>
</dbReference>
<dbReference type="OrthoDB" id="646694at2"/>
<dbReference type="Gene3D" id="3.40.190.10">
    <property type="entry name" value="Periplasmic binding protein-like II"/>
    <property type="match status" value="2"/>
</dbReference>
<evidence type="ECO:0000259" key="5">
    <source>
        <dbReference type="PROSITE" id="PS50931"/>
    </source>
</evidence>
<dbReference type="RefSeq" id="WP_111741081.1">
    <property type="nucleotide sequence ID" value="NZ_LR698987.1"/>
</dbReference>
<evidence type="ECO:0000256" key="3">
    <source>
        <dbReference type="ARBA" id="ARBA00023125"/>
    </source>
</evidence>
<protein>
    <submittedName>
        <fullName evidence="6">Ben and cat operon transcriptional regulator</fullName>
    </submittedName>
</protein>
<dbReference type="Pfam" id="PF03466">
    <property type="entry name" value="LysR_substrate"/>
    <property type="match status" value="1"/>
</dbReference>
<name>A0A2X4XRU2_9GAMM</name>
<feature type="domain" description="HTH lysR-type" evidence="5">
    <location>
        <begin position="1"/>
        <end position="58"/>
    </location>
</feature>
<keyword evidence="3" id="KW-0238">DNA-binding</keyword>
<reference evidence="6 7" key="1">
    <citation type="submission" date="2018-06" db="EMBL/GenBank/DDBJ databases">
        <authorList>
            <consortium name="Pathogen Informatics"/>
            <person name="Doyle S."/>
        </authorList>
    </citation>
    <scope>NUCLEOTIDE SEQUENCE [LARGE SCALE GENOMIC DNA]</scope>
    <source>
        <strain evidence="6 7">NCTC12151</strain>
    </source>
</reference>
<accession>A0A2X4XRU2</accession>
<evidence type="ECO:0000256" key="4">
    <source>
        <dbReference type="ARBA" id="ARBA00023163"/>
    </source>
</evidence>
<dbReference type="PROSITE" id="PS50931">
    <property type="entry name" value="HTH_LYSR"/>
    <property type="match status" value="1"/>
</dbReference>
<dbReference type="AlphaFoldDB" id="A0A2X4XRU2"/>
<dbReference type="InterPro" id="IPR005119">
    <property type="entry name" value="LysR_subst-bd"/>
</dbReference>
<keyword evidence="7" id="KW-1185">Reference proteome</keyword>
<dbReference type="GO" id="GO:0003677">
    <property type="term" value="F:DNA binding"/>
    <property type="evidence" value="ECO:0007669"/>
    <property type="project" value="UniProtKB-KW"/>
</dbReference>
<evidence type="ECO:0000256" key="2">
    <source>
        <dbReference type="ARBA" id="ARBA00023015"/>
    </source>
</evidence>
<keyword evidence="4" id="KW-0804">Transcription</keyword>
<dbReference type="SUPFAM" id="SSF53850">
    <property type="entry name" value="Periplasmic binding protein-like II"/>
    <property type="match status" value="1"/>
</dbReference>
<organism evidence="6 7">
    <name type="scientific">Leminorella richardii</name>
    <dbReference type="NCBI Taxonomy" id="158841"/>
    <lineage>
        <taxon>Bacteria</taxon>
        <taxon>Pseudomonadati</taxon>
        <taxon>Pseudomonadota</taxon>
        <taxon>Gammaproteobacteria</taxon>
        <taxon>Enterobacterales</taxon>
        <taxon>Budviciaceae</taxon>
        <taxon>Leminorella</taxon>
    </lineage>
</organism>
<keyword evidence="2" id="KW-0805">Transcription regulation</keyword>
<dbReference type="KEGG" id="lri:NCTC12151_02674"/>
<dbReference type="FunFam" id="1.10.10.10:FF:000001">
    <property type="entry name" value="LysR family transcriptional regulator"/>
    <property type="match status" value="1"/>
</dbReference>
<evidence type="ECO:0000256" key="1">
    <source>
        <dbReference type="ARBA" id="ARBA00009437"/>
    </source>
</evidence>
<dbReference type="CDD" id="cd08414">
    <property type="entry name" value="PBP2_LTTR_aromatics_like"/>
    <property type="match status" value="1"/>
</dbReference>
<dbReference type="InterPro" id="IPR036390">
    <property type="entry name" value="WH_DNA-bd_sf"/>
</dbReference>
<comment type="similarity">
    <text evidence="1">Belongs to the LysR transcriptional regulatory family.</text>
</comment>
<sequence>MELNQLRCFIAVADELHFGHAAQKLDMLPSTLGRYVRLLEETLGIRLLARSTRNVSLTPHGQLFLDEARDIVGGADRLVQHFQKLGRQQGGKLRIGTIDSTAVSLIPQILHAFRSAHPDVEIQIVEDKSSRLLPKLQSGHLDLIFIRPAERLREGLESRFLFYEDIVLAMSDRHPLARLHEIHVEDLADIPLIVPQRRVRPHSHDLTLNLFQNANFKPQLVQIGDEKQTILNMVAAEIGGAVMPRWVTRMSVPNVRFIPLAKGCEHVREMLPVAAVWLKGIRDETRDSMMAIVMRELEKASEQG</sequence>
<dbReference type="PANTHER" id="PTHR30346:SF0">
    <property type="entry name" value="HCA OPERON TRANSCRIPTIONAL ACTIVATOR HCAR"/>
    <property type="match status" value="1"/>
</dbReference>
<gene>
    <name evidence="6" type="primary">benM_3</name>
    <name evidence="6" type="ORF">NCTC12151_02674</name>
</gene>
<proteinExistence type="inferred from homology"/>
<dbReference type="InterPro" id="IPR000847">
    <property type="entry name" value="LysR_HTH_N"/>
</dbReference>
<dbReference type="PANTHER" id="PTHR30346">
    <property type="entry name" value="TRANSCRIPTIONAL DUAL REGULATOR HCAR-RELATED"/>
    <property type="match status" value="1"/>
</dbReference>
<dbReference type="InterPro" id="IPR036388">
    <property type="entry name" value="WH-like_DNA-bd_sf"/>
</dbReference>
<dbReference type="GO" id="GO:0032993">
    <property type="term" value="C:protein-DNA complex"/>
    <property type="evidence" value="ECO:0007669"/>
    <property type="project" value="TreeGrafter"/>
</dbReference>
<dbReference type="Proteomes" id="UP000249005">
    <property type="component" value="Chromosome 1"/>
</dbReference>